<sequence length="73" mass="7196">MRTPHPSRPGIPAAAAFRALGRRGLLLVLLALAALAGGLSAARASVSLFSRAAAADSLAVFGPRRFEAGGGGG</sequence>
<proteinExistence type="predicted"/>
<dbReference type="InterPro" id="IPR006311">
    <property type="entry name" value="TAT_signal"/>
</dbReference>
<dbReference type="PROSITE" id="PS51318">
    <property type="entry name" value="TAT"/>
    <property type="match status" value="1"/>
</dbReference>
<accession>A0A6J4KLE2</accession>
<evidence type="ECO:0000313" key="1">
    <source>
        <dbReference type="EMBL" id="CAA9308151.1"/>
    </source>
</evidence>
<reference evidence="1" key="1">
    <citation type="submission" date="2020-02" db="EMBL/GenBank/DDBJ databases">
        <authorList>
            <person name="Meier V. D."/>
        </authorList>
    </citation>
    <scope>NUCLEOTIDE SEQUENCE</scope>
    <source>
        <strain evidence="1">AVDCRST_MAG68</strain>
    </source>
</reference>
<protein>
    <submittedName>
        <fullName evidence="1">Uncharacterized protein</fullName>
    </submittedName>
</protein>
<organism evidence="1">
    <name type="scientific">uncultured Gemmatimonadota bacterium</name>
    <dbReference type="NCBI Taxonomy" id="203437"/>
    <lineage>
        <taxon>Bacteria</taxon>
        <taxon>Pseudomonadati</taxon>
        <taxon>Gemmatimonadota</taxon>
        <taxon>environmental samples</taxon>
    </lineage>
</organism>
<dbReference type="AlphaFoldDB" id="A0A6J4KLE2"/>
<dbReference type="EMBL" id="CADCTW010000058">
    <property type="protein sequence ID" value="CAA9308151.1"/>
    <property type="molecule type" value="Genomic_DNA"/>
</dbReference>
<feature type="non-terminal residue" evidence="1">
    <location>
        <position position="73"/>
    </location>
</feature>
<name>A0A6J4KLE2_9BACT</name>
<gene>
    <name evidence="1" type="ORF">AVDCRST_MAG68-1014</name>
</gene>